<dbReference type="PANTHER" id="PTHR48228:SF2">
    <property type="entry name" value="E-CINNAMOYL-COA:R-PHENYLLACTATE COA TRANSFERASE LARGE SUBUNIT"/>
    <property type="match status" value="1"/>
</dbReference>
<evidence type="ECO:0000313" key="2">
    <source>
        <dbReference type="Proteomes" id="UP000239724"/>
    </source>
</evidence>
<sequence length="398" mass="43685">MAESLFTGLKVIDCASWIAGPAAATMLSDFGADVIKIEPPGEGDPWRASQPIPGKTVDYYWQLTSRNKRSLALDLKHPDGQAVLHRLAASADIFITNFPLPVRDRLLMAPSHLMPLNPRLIYASFTAYGEEGDEAAKTGFDSTAYWARTGLMDMVRADVETTPVRSMPGMGDHPSATGLYAAIVSALYRREKTGQGGVVRSSLLQNGLWANGCAVQVRLFGEHVPLRPRREDAPNALANHYRSRDGRWFIMALFNEQRQLPALLSAIGREDLTDDPRFATPDARKRHAKELVLILDEVFSRRDLAEWRTILDSVGVTFGIVGTVNEALDDPQMRHSGALAPFADGQGLTVMTPFHIDGVEKVPATRAPSVGQDSEAVLAQAGYSRDDIRRLRSLRAVV</sequence>
<dbReference type="GO" id="GO:0003824">
    <property type="term" value="F:catalytic activity"/>
    <property type="evidence" value="ECO:0007669"/>
    <property type="project" value="InterPro"/>
</dbReference>
<proteinExistence type="predicted"/>
<dbReference type="PANTHER" id="PTHR48228">
    <property type="entry name" value="SUCCINYL-COA--D-CITRAMALATE COA-TRANSFERASE"/>
    <property type="match status" value="1"/>
</dbReference>
<comment type="caution">
    <text evidence="1">The sequence shown here is derived from an EMBL/GenBank/DDBJ whole genome shotgun (WGS) entry which is preliminary data.</text>
</comment>
<name>A0A2S6NLY3_RHOGL</name>
<evidence type="ECO:0000313" key="1">
    <source>
        <dbReference type="EMBL" id="PPQ36571.1"/>
    </source>
</evidence>
<protein>
    <submittedName>
        <fullName evidence="1">Carnitine dehydratase</fullName>
    </submittedName>
</protein>
<gene>
    <name evidence="1" type="ORF">CCS01_04870</name>
</gene>
<dbReference type="OrthoDB" id="7208981at2"/>
<keyword evidence="2" id="KW-1185">Reference proteome</keyword>
<dbReference type="RefSeq" id="WP_104517725.1">
    <property type="nucleotide sequence ID" value="NZ_NHRY01000056.1"/>
</dbReference>
<dbReference type="InterPro" id="IPR050509">
    <property type="entry name" value="CoA-transferase_III"/>
</dbReference>
<dbReference type="Pfam" id="PF02515">
    <property type="entry name" value="CoA_transf_3"/>
    <property type="match status" value="1"/>
</dbReference>
<organism evidence="1 2">
    <name type="scientific">Rhodopila globiformis</name>
    <name type="common">Rhodopseudomonas globiformis</name>
    <dbReference type="NCBI Taxonomy" id="1071"/>
    <lineage>
        <taxon>Bacteria</taxon>
        <taxon>Pseudomonadati</taxon>
        <taxon>Pseudomonadota</taxon>
        <taxon>Alphaproteobacteria</taxon>
        <taxon>Acetobacterales</taxon>
        <taxon>Acetobacteraceae</taxon>
        <taxon>Rhodopila</taxon>
    </lineage>
</organism>
<dbReference type="InterPro" id="IPR003673">
    <property type="entry name" value="CoA-Trfase_fam_III"/>
</dbReference>
<dbReference type="SUPFAM" id="SSF89796">
    <property type="entry name" value="CoA-transferase family III (CaiB/BaiF)"/>
    <property type="match status" value="1"/>
</dbReference>
<dbReference type="EMBL" id="NHRY01000056">
    <property type="protein sequence ID" value="PPQ36571.1"/>
    <property type="molecule type" value="Genomic_DNA"/>
</dbReference>
<dbReference type="Gene3D" id="3.40.50.10540">
    <property type="entry name" value="Crotonobetainyl-coa:carnitine coa-transferase, domain 1"/>
    <property type="match status" value="1"/>
</dbReference>
<dbReference type="InterPro" id="IPR023606">
    <property type="entry name" value="CoA-Trfase_III_dom_1_sf"/>
</dbReference>
<dbReference type="Gene3D" id="3.30.1540.10">
    <property type="entry name" value="formyl-coa transferase, domain 3"/>
    <property type="match status" value="1"/>
</dbReference>
<dbReference type="AlphaFoldDB" id="A0A2S6NLY3"/>
<dbReference type="InterPro" id="IPR044855">
    <property type="entry name" value="CoA-Trfase_III_dom3_sf"/>
</dbReference>
<accession>A0A2S6NLY3</accession>
<dbReference type="Proteomes" id="UP000239724">
    <property type="component" value="Unassembled WGS sequence"/>
</dbReference>
<reference evidence="1 2" key="1">
    <citation type="journal article" date="2018" name="Arch. Microbiol.">
        <title>New insights into the metabolic potential of the phototrophic purple bacterium Rhodopila globiformis DSM 161(T) from its draft genome sequence and evidence for a vanadium-dependent nitrogenase.</title>
        <authorList>
            <person name="Imhoff J.F."/>
            <person name="Rahn T."/>
            <person name="Kunzel S."/>
            <person name="Neulinger S.C."/>
        </authorList>
    </citation>
    <scope>NUCLEOTIDE SEQUENCE [LARGE SCALE GENOMIC DNA]</scope>
    <source>
        <strain evidence="1 2">DSM 161</strain>
    </source>
</reference>